<proteinExistence type="predicted"/>
<organism evidence="3 4">
    <name type="scientific">Albidovulum aquaemixtae</name>
    <dbReference type="NCBI Taxonomy" id="1542388"/>
    <lineage>
        <taxon>Bacteria</taxon>
        <taxon>Pseudomonadati</taxon>
        <taxon>Pseudomonadota</taxon>
        <taxon>Alphaproteobacteria</taxon>
        <taxon>Rhodobacterales</taxon>
        <taxon>Paracoccaceae</taxon>
        <taxon>Albidovulum</taxon>
    </lineage>
</organism>
<keyword evidence="4" id="KW-1185">Reference proteome</keyword>
<sequence>MTARKSARRKTTRKPAPQSFGERVDAAVVETTTRAFAWLGCSLVGIFAMILWPVRLWLIMLGAGIAGFWQGARDEYRLILEEWREDRIEQERLARTIEAAWEDAGLTTPEARARAAQLPDDQNPDLFINGTPMSRKEVLRQVGMAAVRKERRNDNPEQSTECI</sequence>
<keyword evidence="2" id="KW-0472">Membrane</keyword>
<evidence type="ECO:0000313" key="3">
    <source>
        <dbReference type="EMBL" id="SPH23921.1"/>
    </source>
</evidence>
<evidence type="ECO:0000256" key="1">
    <source>
        <dbReference type="SAM" id="MobiDB-lite"/>
    </source>
</evidence>
<dbReference type="Proteomes" id="UP000244924">
    <property type="component" value="Unassembled WGS sequence"/>
</dbReference>
<feature type="region of interest" description="Disordered" evidence="1">
    <location>
        <begin position="1"/>
        <end position="20"/>
    </location>
</feature>
<dbReference type="RefSeq" id="WP_108853986.1">
    <property type="nucleotide sequence ID" value="NZ_OMOQ01000002.1"/>
</dbReference>
<gene>
    <name evidence="3" type="ORF">DEA8626_02998</name>
</gene>
<keyword evidence="2" id="KW-0812">Transmembrane</keyword>
<feature type="compositionally biased region" description="Basic residues" evidence="1">
    <location>
        <begin position="1"/>
        <end position="13"/>
    </location>
</feature>
<accession>A0A2R8BKV4</accession>
<evidence type="ECO:0000256" key="2">
    <source>
        <dbReference type="SAM" id="Phobius"/>
    </source>
</evidence>
<protein>
    <submittedName>
        <fullName evidence="3">Uncharacterized protein</fullName>
    </submittedName>
</protein>
<feature type="transmembrane region" description="Helical" evidence="2">
    <location>
        <begin position="35"/>
        <end position="54"/>
    </location>
</feature>
<name>A0A2R8BKV4_9RHOB</name>
<dbReference type="AlphaFoldDB" id="A0A2R8BKV4"/>
<keyword evidence="2" id="KW-1133">Transmembrane helix</keyword>
<evidence type="ECO:0000313" key="4">
    <source>
        <dbReference type="Proteomes" id="UP000244924"/>
    </source>
</evidence>
<dbReference type="EMBL" id="OMOQ01000002">
    <property type="protein sequence ID" value="SPH23921.1"/>
    <property type="molecule type" value="Genomic_DNA"/>
</dbReference>
<reference evidence="3 4" key="1">
    <citation type="submission" date="2018-03" db="EMBL/GenBank/DDBJ databases">
        <authorList>
            <person name="Keele B.F."/>
        </authorList>
    </citation>
    <scope>NUCLEOTIDE SEQUENCE [LARGE SCALE GENOMIC DNA]</scope>
    <source>
        <strain evidence="3 4">CECT 8626</strain>
    </source>
</reference>